<reference evidence="2 3" key="1">
    <citation type="submission" date="2022-11" db="EMBL/GenBank/DDBJ databases">
        <title>Study of microbial diversity in lake waters.</title>
        <authorList>
            <person name="Zhang J."/>
        </authorList>
    </citation>
    <scope>NUCLEOTIDE SEQUENCE [LARGE SCALE GENOMIC DNA]</scope>
    <source>
        <strain evidence="2 3">DT12</strain>
    </source>
</reference>
<dbReference type="Proteomes" id="UP001208017">
    <property type="component" value="Unassembled WGS sequence"/>
</dbReference>
<protein>
    <submittedName>
        <fullName evidence="2">Alkaline shock response membrane anchor protein AmaP</fullName>
    </submittedName>
</protein>
<name>A0ABT3X3N9_9BACL</name>
<keyword evidence="3" id="KW-1185">Reference proteome</keyword>
<proteinExistence type="predicted"/>
<sequence length="179" mass="19692">MNIIPRILLWLYAAGVAAASVTVLLQYAGLRVLDTRLRITEEGALAALIFLLVSIFFLIYRSRRGGGRNREPQTVVHKMEHGDVKITYEAIEQLATRAAVKIRGVKNLETRVRVAEGGALTLAVRFAIEADLDIPKTTAELQGTVKDYIESTTGIPVSQVTVYVTEMATAPDVVKKRVE</sequence>
<evidence type="ECO:0000256" key="1">
    <source>
        <dbReference type="SAM" id="Phobius"/>
    </source>
</evidence>
<comment type="caution">
    <text evidence="2">The sequence shown here is derived from an EMBL/GenBank/DDBJ whole genome shotgun (WGS) entry which is preliminary data.</text>
</comment>
<gene>
    <name evidence="2" type="primary">amaP</name>
    <name evidence="2" type="ORF">OS242_16290</name>
</gene>
<keyword evidence="1" id="KW-1133">Transmembrane helix</keyword>
<keyword evidence="1" id="KW-0812">Transmembrane</keyword>
<accession>A0ABT3X3N9</accession>
<dbReference type="EMBL" id="JAPMLT010000011">
    <property type="protein sequence ID" value="MCX7571509.1"/>
    <property type="molecule type" value="Genomic_DNA"/>
</dbReference>
<feature type="transmembrane region" description="Helical" evidence="1">
    <location>
        <begin position="7"/>
        <end position="28"/>
    </location>
</feature>
<evidence type="ECO:0000313" key="3">
    <source>
        <dbReference type="Proteomes" id="UP001208017"/>
    </source>
</evidence>
<organism evidence="2 3">
    <name type="scientific">Tumebacillus lacus</name>
    <dbReference type="NCBI Taxonomy" id="2995335"/>
    <lineage>
        <taxon>Bacteria</taxon>
        <taxon>Bacillati</taxon>
        <taxon>Bacillota</taxon>
        <taxon>Bacilli</taxon>
        <taxon>Bacillales</taxon>
        <taxon>Alicyclobacillaceae</taxon>
        <taxon>Tumebacillus</taxon>
    </lineage>
</organism>
<dbReference type="NCBIfam" id="NF033218">
    <property type="entry name" value="anchor_AmaP"/>
    <property type="match status" value="1"/>
</dbReference>
<feature type="transmembrane region" description="Helical" evidence="1">
    <location>
        <begin position="43"/>
        <end position="60"/>
    </location>
</feature>
<keyword evidence="1" id="KW-0472">Membrane</keyword>
<evidence type="ECO:0000313" key="2">
    <source>
        <dbReference type="EMBL" id="MCX7571509.1"/>
    </source>
</evidence>
<dbReference type="RefSeq" id="WP_267152758.1">
    <property type="nucleotide sequence ID" value="NZ_JAPMLT010000011.1"/>
</dbReference>